<comment type="caution">
    <text evidence="1">The sequence shown here is derived from an EMBL/GenBank/DDBJ whole genome shotgun (WGS) entry which is preliminary data.</text>
</comment>
<name>A0AAD5N7S7_PARTN</name>
<proteinExistence type="predicted"/>
<accession>A0AAD5N7S7</accession>
<dbReference type="AlphaFoldDB" id="A0AAD5N7S7"/>
<evidence type="ECO:0000313" key="1">
    <source>
        <dbReference type="EMBL" id="KAJ1362596.1"/>
    </source>
</evidence>
<evidence type="ECO:0000313" key="2">
    <source>
        <dbReference type="Proteomes" id="UP001196413"/>
    </source>
</evidence>
<gene>
    <name evidence="1" type="ORF">KIN20_022205</name>
</gene>
<dbReference type="Proteomes" id="UP001196413">
    <property type="component" value="Unassembled WGS sequence"/>
</dbReference>
<protein>
    <submittedName>
        <fullName evidence="1">Uncharacterized protein</fullName>
    </submittedName>
</protein>
<sequence>MQQRLHHRHDVNVSERVYITTDEIAEIYRNLHSNLNKTYWNTAANHKICADAMKFLKRTHILKKNGRFLMILASIVYEVYSHAHYNAEELFHEDRNIARRRYWAEILSLYEMIMGKAEKLDSMRGPFHSGYMWWAISEIRHQTFDLHAAIEARVYLNQSDRQVGRISLPTLCPPHTLENKPLTEEDLVANAVTVASSLANAMSKNELFSKYDKALAKHKNMMVERKKVHENDISNQTLAPCGIEISKKKTKFLKDDHGLSSTNVSEHYISYSVMTESDLEQAIKNLDSAKSGRCNSLDSPHLMANDILMDKSSEEKAVLMNSSLSTERRSTAGCCDPYAEIADNSHQVSGSFNFREEFERRFNRNKIKTYEIVELPVIGKSRKSDIVRSRRKGPFDDVEHQKPVLVDQTPACSVGSTDVSVASDLEREKLHYKEVHPFNESIVEPNNNTLISESLVAEKITNAELLENSASLISSPLHQRASAIT</sequence>
<reference evidence="1" key="1">
    <citation type="submission" date="2021-06" db="EMBL/GenBank/DDBJ databases">
        <title>Parelaphostrongylus tenuis whole genome reference sequence.</title>
        <authorList>
            <person name="Garwood T.J."/>
            <person name="Larsen P.A."/>
            <person name="Fountain-Jones N.M."/>
            <person name="Garbe J.R."/>
            <person name="Macchietto M.G."/>
            <person name="Kania S.A."/>
            <person name="Gerhold R.W."/>
            <person name="Richards J.E."/>
            <person name="Wolf T.M."/>
        </authorList>
    </citation>
    <scope>NUCLEOTIDE SEQUENCE</scope>
    <source>
        <strain evidence="1">MNPRO001-30</strain>
        <tissue evidence="1">Meninges</tissue>
    </source>
</reference>
<keyword evidence="2" id="KW-1185">Reference proteome</keyword>
<dbReference type="EMBL" id="JAHQIW010004491">
    <property type="protein sequence ID" value="KAJ1362596.1"/>
    <property type="molecule type" value="Genomic_DNA"/>
</dbReference>
<organism evidence="1 2">
    <name type="scientific">Parelaphostrongylus tenuis</name>
    <name type="common">Meningeal worm</name>
    <dbReference type="NCBI Taxonomy" id="148309"/>
    <lineage>
        <taxon>Eukaryota</taxon>
        <taxon>Metazoa</taxon>
        <taxon>Ecdysozoa</taxon>
        <taxon>Nematoda</taxon>
        <taxon>Chromadorea</taxon>
        <taxon>Rhabditida</taxon>
        <taxon>Rhabditina</taxon>
        <taxon>Rhabditomorpha</taxon>
        <taxon>Strongyloidea</taxon>
        <taxon>Metastrongylidae</taxon>
        <taxon>Parelaphostrongylus</taxon>
    </lineage>
</organism>